<dbReference type="Pfam" id="PF01979">
    <property type="entry name" value="Amidohydro_1"/>
    <property type="match status" value="1"/>
</dbReference>
<dbReference type="Proteomes" id="UP001163156">
    <property type="component" value="Chromosome"/>
</dbReference>
<dbReference type="Gene3D" id="3.20.20.140">
    <property type="entry name" value="Metal-dependent hydrolases"/>
    <property type="match status" value="1"/>
</dbReference>
<gene>
    <name evidence="4" type="ORF">OM944_04360</name>
</gene>
<protein>
    <submittedName>
        <fullName evidence="4">Amidohydrolase family protein</fullName>
    </submittedName>
</protein>
<dbReference type="InterPro" id="IPR011059">
    <property type="entry name" value="Metal-dep_hydrolase_composite"/>
</dbReference>
<dbReference type="InterPro" id="IPR051781">
    <property type="entry name" value="Metallo-dep_Hydrolase"/>
</dbReference>
<dbReference type="InterPro" id="IPR032466">
    <property type="entry name" value="Metal_Hydrolase"/>
</dbReference>
<dbReference type="SUPFAM" id="SSF51338">
    <property type="entry name" value="Composite domain of metallo-dependent hydrolases"/>
    <property type="match status" value="1"/>
</dbReference>
<dbReference type="EMBL" id="CP110226">
    <property type="protein sequence ID" value="UZD23726.1"/>
    <property type="molecule type" value="Genomic_DNA"/>
</dbReference>
<feature type="domain" description="Amidohydrolase-related" evidence="3">
    <location>
        <begin position="336"/>
        <end position="432"/>
    </location>
</feature>
<sequence length="565" mass="60011">MRKTLLRAGVFCLMVSGWISSYQVNAQSDPTGKRPITDTHAITNATVFATPDASGVKGDILIKNGLIQGVGANLSIPAGAKVIAGDSLFIYPGFITAGTDAGITKPADPEKPENFISSNPPDEIAGITPWRSAVDQFSMDSKVEDLRKAGFTIAQLIPDGGMIPGKTAIVALGSSYSTNVLLTNTALAANFNGARGMYPGTAVGVMAKFRDVYKNTQLTSQRSASYASQTGLKRPEITPTFNAMAEVVSGNIPVMFSANEELEILRAISLSKELGFKLILTDLEEYEEVLEEIKASSAQVLIKLELPDDKAVKAQEEDKEPSDEVKARYARVKEAYENALAQASKLEEAGIPFAFTTVGVKSNDISKTLRKMIENGLTEEMAMAALTTNAAEILGISKAAGTIAKGKMANLVLATEPIFSEDAQIKHVMVDGYLFDYETKTKKKAKEGDSDGTVQIAGNWDYTSESPAGSSSGTLMIKKEGSEYTGTISYDDPSGSGKVTSPIVGVKLEGQKLSFSFEVVASGMTIMVDVAGDVDGSSYDATMTVAEYGSFPFEGTLNPTLIATK</sequence>
<proteinExistence type="predicted"/>
<keyword evidence="5" id="KW-1185">Reference proteome</keyword>
<dbReference type="SUPFAM" id="SSF51556">
    <property type="entry name" value="Metallo-dependent hydrolases"/>
    <property type="match status" value="1"/>
</dbReference>
<name>A0ABY6MN22_9BACT</name>
<dbReference type="PANTHER" id="PTHR43135:SF3">
    <property type="entry name" value="ALPHA-D-RIBOSE 1-METHYLPHOSPHONATE 5-TRIPHOSPHATE DIPHOSPHATASE"/>
    <property type="match status" value="1"/>
</dbReference>
<keyword evidence="1" id="KW-0175">Coiled coil</keyword>
<feature type="signal peptide" evidence="2">
    <location>
        <begin position="1"/>
        <end position="26"/>
    </location>
</feature>
<organism evidence="4 5">
    <name type="scientific">Algoriphagus halophytocola</name>
    <dbReference type="NCBI Taxonomy" id="2991499"/>
    <lineage>
        <taxon>Bacteria</taxon>
        <taxon>Pseudomonadati</taxon>
        <taxon>Bacteroidota</taxon>
        <taxon>Cytophagia</taxon>
        <taxon>Cytophagales</taxon>
        <taxon>Cyclobacteriaceae</taxon>
        <taxon>Algoriphagus</taxon>
    </lineage>
</organism>
<keyword evidence="2" id="KW-0732">Signal</keyword>
<evidence type="ECO:0000256" key="2">
    <source>
        <dbReference type="SAM" id="SignalP"/>
    </source>
</evidence>
<evidence type="ECO:0000256" key="1">
    <source>
        <dbReference type="SAM" id="Coils"/>
    </source>
</evidence>
<reference evidence="4" key="1">
    <citation type="submission" date="2022-10" db="EMBL/GenBank/DDBJ databases">
        <title>Algoriphagus sp. a novel bacteria isolate from halophytes salicornia europaea.</title>
        <authorList>
            <person name="Peng Y."/>
            <person name="Jiang L."/>
            <person name="Lee J."/>
        </authorList>
    </citation>
    <scope>NUCLEOTIDE SEQUENCE</scope>
    <source>
        <strain evidence="4">TR-M5</strain>
    </source>
</reference>
<accession>A0ABY6MN22</accession>
<evidence type="ECO:0000259" key="3">
    <source>
        <dbReference type="Pfam" id="PF01979"/>
    </source>
</evidence>
<dbReference type="PANTHER" id="PTHR43135">
    <property type="entry name" value="ALPHA-D-RIBOSE 1-METHYLPHOSPHONATE 5-TRIPHOSPHATE DIPHOSPHATASE"/>
    <property type="match status" value="1"/>
</dbReference>
<feature type="coiled-coil region" evidence="1">
    <location>
        <begin position="283"/>
        <end position="349"/>
    </location>
</feature>
<dbReference type="RefSeq" id="WP_264810321.1">
    <property type="nucleotide sequence ID" value="NZ_CP110226.1"/>
</dbReference>
<evidence type="ECO:0000313" key="5">
    <source>
        <dbReference type="Proteomes" id="UP001163156"/>
    </source>
</evidence>
<feature type="chain" id="PRO_5045897384" evidence="2">
    <location>
        <begin position="27"/>
        <end position="565"/>
    </location>
</feature>
<evidence type="ECO:0000313" key="4">
    <source>
        <dbReference type="EMBL" id="UZD23726.1"/>
    </source>
</evidence>
<dbReference type="InterPro" id="IPR006680">
    <property type="entry name" value="Amidohydro-rel"/>
</dbReference>